<keyword evidence="2 12" id="KW-0813">Transport</keyword>
<dbReference type="EMBL" id="JAJEPS010000004">
    <property type="protein sequence ID" value="MCC2125634.1"/>
    <property type="molecule type" value="Genomic_DNA"/>
</dbReference>
<dbReference type="RefSeq" id="WP_118769568.1">
    <property type="nucleotide sequence ID" value="NZ_JAJEPS010000004.1"/>
</dbReference>
<feature type="transmembrane region" description="Helical" evidence="12">
    <location>
        <begin position="6"/>
        <end position="27"/>
    </location>
</feature>
<proteinExistence type="inferred from homology"/>
<dbReference type="InterPro" id="IPR002146">
    <property type="entry name" value="ATP_synth_b/b'su_bac/chlpt"/>
</dbReference>
<evidence type="ECO:0000256" key="1">
    <source>
        <dbReference type="ARBA" id="ARBA00005513"/>
    </source>
</evidence>
<comment type="caution">
    <text evidence="15">The sequence shown here is derived from an EMBL/GenBank/DDBJ whole genome shotgun (WGS) entry which is preliminary data.</text>
</comment>
<dbReference type="Pfam" id="PF00430">
    <property type="entry name" value="ATP-synt_B"/>
    <property type="match status" value="1"/>
</dbReference>
<sequence length="162" mass="18429">MLRLDLNLVFTIVNLLIWYVIIRKFLFKPINDIITKREDAIKARYAEAEQLKQEAQEEKTKSAQYQAQIESEKAKIMAAAQADARVEFDQIVADAHKKAGQIVESSKKEAALQKEKVMNKAEQEIRGLILEAAVKSMQSQNSDEALYDQFLTKAGETTHEES</sequence>
<organism evidence="15 16">
    <name type="scientific">Hominiventricola filiformis</name>
    <dbReference type="NCBI Taxonomy" id="2885352"/>
    <lineage>
        <taxon>Bacteria</taxon>
        <taxon>Bacillati</taxon>
        <taxon>Bacillota</taxon>
        <taxon>Clostridia</taxon>
        <taxon>Lachnospirales</taxon>
        <taxon>Lachnospiraceae</taxon>
        <taxon>Hominiventricola</taxon>
    </lineage>
</organism>
<protein>
    <recommendedName>
        <fullName evidence="12">ATP synthase subunit b</fullName>
    </recommendedName>
    <alternativeName>
        <fullName evidence="12">ATP synthase F(0) sector subunit b</fullName>
    </alternativeName>
    <alternativeName>
        <fullName evidence="12">ATPase subunit I</fullName>
    </alternativeName>
    <alternativeName>
        <fullName evidence="12">F-type ATPase subunit b</fullName>
        <shortName evidence="12">F-ATPase subunit b</shortName>
    </alternativeName>
</protein>
<dbReference type="GO" id="GO:0012505">
    <property type="term" value="C:endomembrane system"/>
    <property type="evidence" value="ECO:0007669"/>
    <property type="project" value="UniProtKB-SubCell"/>
</dbReference>
<accession>A0AAE3A556</accession>
<dbReference type="SUPFAM" id="SSF81573">
    <property type="entry name" value="F1F0 ATP synthase subunit B, membrane domain"/>
    <property type="match status" value="1"/>
</dbReference>
<dbReference type="InterPro" id="IPR050059">
    <property type="entry name" value="ATP_synthase_B_chain"/>
</dbReference>
<evidence type="ECO:0000256" key="13">
    <source>
        <dbReference type="RuleBase" id="RU003848"/>
    </source>
</evidence>
<evidence type="ECO:0000313" key="16">
    <source>
        <dbReference type="Proteomes" id="UP001198220"/>
    </source>
</evidence>
<keyword evidence="6 12" id="KW-1133">Transmembrane helix</keyword>
<dbReference type="CDD" id="cd06503">
    <property type="entry name" value="ATP-synt_Fo_b"/>
    <property type="match status" value="1"/>
</dbReference>
<evidence type="ECO:0000256" key="10">
    <source>
        <dbReference type="ARBA" id="ARBA00025198"/>
    </source>
</evidence>
<evidence type="ECO:0000313" key="15">
    <source>
        <dbReference type="EMBL" id="MCC2125634.1"/>
    </source>
</evidence>
<evidence type="ECO:0000256" key="3">
    <source>
        <dbReference type="ARBA" id="ARBA00022547"/>
    </source>
</evidence>
<dbReference type="GO" id="GO:0046933">
    <property type="term" value="F:proton-transporting ATP synthase activity, rotational mechanism"/>
    <property type="evidence" value="ECO:0007669"/>
    <property type="project" value="UniProtKB-UniRule"/>
</dbReference>
<keyword evidence="14" id="KW-0175">Coiled coil</keyword>
<evidence type="ECO:0000256" key="2">
    <source>
        <dbReference type="ARBA" id="ARBA00022448"/>
    </source>
</evidence>
<dbReference type="AlphaFoldDB" id="A0AAE3A556"/>
<evidence type="ECO:0000256" key="5">
    <source>
        <dbReference type="ARBA" id="ARBA00022781"/>
    </source>
</evidence>
<keyword evidence="16" id="KW-1185">Reference proteome</keyword>
<evidence type="ECO:0000256" key="7">
    <source>
        <dbReference type="ARBA" id="ARBA00023065"/>
    </source>
</evidence>
<dbReference type="GO" id="GO:0046961">
    <property type="term" value="F:proton-transporting ATPase activity, rotational mechanism"/>
    <property type="evidence" value="ECO:0007669"/>
    <property type="project" value="TreeGrafter"/>
</dbReference>
<keyword evidence="12" id="KW-1003">Cell membrane</keyword>
<keyword evidence="7 12" id="KW-0406">Ion transport</keyword>
<evidence type="ECO:0000256" key="11">
    <source>
        <dbReference type="ARBA" id="ARBA00037847"/>
    </source>
</evidence>
<keyword evidence="9 12" id="KW-0066">ATP synthesis</keyword>
<dbReference type="InterPro" id="IPR028987">
    <property type="entry name" value="ATP_synth_B-like_membr_sf"/>
</dbReference>
<evidence type="ECO:0000256" key="4">
    <source>
        <dbReference type="ARBA" id="ARBA00022692"/>
    </source>
</evidence>
<evidence type="ECO:0000256" key="14">
    <source>
        <dbReference type="SAM" id="Coils"/>
    </source>
</evidence>
<keyword evidence="4 12" id="KW-0812">Transmembrane</keyword>
<comment type="subcellular location">
    <subcellularLocation>
        <location evidence="12">Cell membrane</location>
        <topology evidence="12">Single-pass membrane protein</topology>
    </subcellularLocation>
    <subcellularLocation>
        <location evidence="11">Endomembrane system</location>
        <topology evidence="11">Single-pass membrane protein</topology>
    </subcellularLocation>
</comment>
<keyword evidence="8 12" id="KW-0472">Membrane</keyword>
<name>A0AAE3A556_9FIRM</name>
<reference evidence="15 16" key="1">
    <citation type="submission" date="2021-10" db="EMBL/GenBank/DDBJ databases">
        <title>Anaerobic single-cell dispensing facilitates the cultivation of human gut bacteria.</title>
        <authorList>
            <person name="Afrizal A."/>
        </authorList>
    </citation>
    <scope>NUCLEOTIDE SEQUENCE [LARGE SCALE GENOMIC DNA]</scope>
    <source>
        <strain evidence="15 16">CLA-AA-H276</strain>
    </source>
</reference>
<comment type="function">
    <text evidence="10 12">F(1)F(0) ATP synthase produces ATP from ADP in the presence of a proton or sodium gradient. F-type ATPases consist of two structural domains, F(1) containing the extramembraneous catalytic core and F(0) containing the membrane proton channel, linked together by a central stalk and a peripheral stalk. During catalysis, ATP synthesis in the catalytic domain of F(1) is coupled via a rotary mechanism of the central stalk subunits to proton translocation.</text>
</comment>
<dbReference type="HAMAP" id="MF_01398">
    <property type="entry name" value="ATP_synth_b_bprime"/>
    <property type="match status" value="1"/>
</dbReference>
<gene>
    <name evidence="12" type="primary">atpF</name>
    <name evidence="15" type="ORF">LKD36_05505</name>
</gene>
<feature type="coiled-coil region" evidence="14">
    <location>
        <begin position="38"/>
        <end position="75"/>
    </location>
</feature>
<dbReference type="Proteomes" id="UP001198220">
    <property type="component" value="Unassembled WGS sequence"/>
</dbReference>
<evidence type="ECO:0000256" key="12">
    <source>
        <dbReference type="HAMAP-Rule" id="MF_01398"/>
    </source>
</evidence>
<evidence type="ECO:0000256" key="9">
    <source>
        <dbReference type="ARBA" id="ARBA00023310"/>
    </source>
</evidence>
<dbReference type="GO" id="GO:0005886">
    <property type="term" value="C:plasma membrane"/>
    <property type="evidence" value="ECO:0007669"/>
    <property type="project" value="UniProtKB-SubCell"/>
</dbReference>
<dbReference type="PANTHER" id="PTHR33445">
    <property type="entry name" value="ATP SYNTHASE SUBUNIT B', CHLOROPLASTIC"/>
    <property type="match status" value="1"/>
</dbReference>
<comment type="function">
    <text evidence="12">Component of the F(0) channel, it forms part of the peripheral stalk, linking F(1) to F(0).</text>
</comment>
<keyword evidence="3 12" id="KW-0138">CF(0)</keyword>
<dbReference type="PANTHER" id="PTHR33445:SF2">
    <property type="entry name" value="ATP SYNTHASE SUBUNIT B', CHLOROPLASTIC"/>
    <property type="match status" value="1"/>
</dbReference>
<comment type="subunit">
    <text evidence="12">F-type ATPases have 2 components, F(1) - the catalytic core - and F(0) - the membrane proton channel. F(1) has five subunits: alpha(3), beta(3), gamma(1), delta(1), epsilon(1). F(0) has three main subunits: a(1), b(2) and c(10-14). The alpha and beta chains form an alternating ring which encloses part of the gamma chain. F(1) is attached to F(0) by a central stalk formed by the gamma and epsilon chains, while a peripheral stalk is formed by the delta and b chains.</text>
</comment>
<dbReference type="GO" id="GO:0045259">
    <property type="term" value="C:proton-transporting ATP synthase complex"/>
    <property type="evidence" value="ECO:0007669"/>
    <property type="project" value="UniProtKB-KW"/>
</dbReference>
<keyword evidence="5 12" id="KW-0375">Hydrogen ion transport</keyword>
<evidence type="ECO:0000256" key="6">
    <source>
        <dbReference type="ARBA" id="ARBA00022989"/>
    </source>
</evidence>
<comment type="similarity">
    <text evidence="1 12 13">Belongs to the ATPase B chain family.</text>
</comment>
<evidence type="ECO:0000256" key="8">
    <source>
        <dbReference type="ARBA" id="ARBA00023136"/>
    </source>
</evidence>